<dbReference type="STRING" id="1121419.SAMN05443529_112117"/>
<dbReference type="Pfam" id="PF00501">
    <property type="entry name" value="AMP-binding"/>
    <property type="match status" value="1"/>
</dbReference>
<dbReference type="Proteomes" id="UP000198656">
    <property type="component" value="Unassembled WGS sequence"/>
</dbReference>
<name>A0A1G8BTK7_9FIRM</name>
<dbReference type="PANTHER" id="PTHR43845">
    <property type="entry name" value="BLR5969 PROTEIN"/>
    <property type="match status" value="1"/>
</dbReference>
<sequence length="447" mass="49732">MAMATTSLEPWISGKINGDSAKNLTRTQIENYQLQKLQETLLWAVSNSKFYKQLYSGLACEMGTLKDLLQLPFTTPEDLRQNPLDFLCVSQNEINRIVTLQSSGTTGKPKRLFFTEADQELTIDFFHHGMLTLVKPGDRVLIMLPGGTPGSVGDLLRLGLDRAGITGIVHGLVSNLESTLEQIQENKINALVGIPTQVLSLARFKDSQGRPVPLSLSRVLLSTDYVPLAIAQELEKTWGCKVFNHYGMTEMGLGGGLECEGFCGYHLREADLYLEIIDPRSGLPVEEGQRGEIVLTTLTRRGMPLIRYRTGDLSRFIPEPCVCGTVLKRLELLKSRERVYLTETECLTMADFDEVLFALPKVMDFEVTLTKGGVGKESYLQLRVQLKGSFSLATQNDLSDTLDKISAIRNARQLGQLKVMLLLISSTELIVRKSTAKRQILDKRGSD</sequence>
<proteinExistence type="predicted"/>
<dbReference type="InterPro" id="IPR000873">
    <property type="entry name" value="AMP-dep_synth/lig_dom"/>
</dbReference>
<accession>A0A1G8BTK7</accession>
<keyword evidence="3" id="KW-1185">Reference proteome</keyword>
<keyword evidence="2" id="KW-0436">Ligase</keyword>
<gene>
    <name evidence="2" type="ORF">SAMN05443529_112117</name>
</gene>
<protein>
    <submittedName>
        <fullName evidence="2">Phenylacetate-coenzyme A ligase PaaK, adenylate-forming domain family</fullName>
    </submittedName>
</protein>
<dbReference type="RefSeq" id="WP_092333514.1">
    <property type="nucleotide sequence ID" value="NZ_FNCP01000012.1"/>
</dbReference>
<dbReference type="OrthoDB" id="580775at2"/>
<dbReference type="NCBIfam" id="NF045666">
    <property type="entry name" value="DVU1553_fam_AMP"/>
    <property type="match status" value="1"/>
</dbReference>
<dbReference type="GO" id="GO:0016874">
    <property type="term" value="F:ligase activity"/>
    <property type="evidence" value="ECO:0007669"/>
    <property type="project" value="UniProtKB-KW"/>
</dbReference>
<dbReference type="PANTHER" id="PTHR43845:SF1">
    <property type="entry name" value="BLR5969 PROTEIN"/>
    <property type="match status" value="1"/>
</dbReference>
<dbReference type="InterPro" id="IPR042099">
    <property type="entry name" value="ANL_N_sf"/>
</dbReference>
<feature type="domain" description="AMP-dependent synthetase/ligase" evidence="1">
    <location>
        <begin position="102"/>
        <end position="295"/>
    </location>
</feature>
<dbReference type="SUPFAM" id="SSF56801">
    <property type="entry name" value="Acetyl-CoA synthetase-like"/>
    <property type="match status" value="1"/>
</dbReference>
<dbReference type="Gene3D" id="3.40.50.12780">
    <property type="entry name" value="N-terminal domain of ligase-like"/>
    <property type="match status" value="1"/>
</dbReference>
<dbReference type="EMBL" id="FNCP01000012">
    <property type="protein sequence ID" value="SDH36471.1"/>
    <property type="molecule type" value="Genomic_DNA"/>
</dbReference>
<dbReference type="AlphaFoldDB" id="A0A1G8BTK7"/>
<organism evidence="2 3">
    <name type="scientific">Desulfosporosinus hippei DSM 8344</name>
    <dbReference type="NCBI Taxonomy" id="1121419"/>
    <lineage>
        <taxon>Bacteria</taxon>
        <taxon>Bacillati</taxon>
        <taxon>Bacillota</taxon>
        <taxon>Clostridia</taxon>
        <taxon>Eubacteriales</taxon>
        <taxon>Desulfitobacteriaceae</taxon>
        <taxon>Desulfosporosinus</taxon>
    </lineage>
</organism>
<evidence type="ECO:0000259" key="1">
    <source>
        <dbReference type="Pfam" id="PF00501"/>
    </source>
</evidence>
<reference evidence="3" key="1">
    <citation type="submission" date="2016-10" db="EMBL/GenBank/DDBJ databases">
        <authorList>
            <person name="Varghese N."/>
            <person name="Submissions S."/>
        </authorList>
    </citation>
    <scope>NUCLEOTIDE SEQUENCE [LARGE SCALE GENOMIC DNA]</scope>
    <source>
        <strain evidence="3">DSM 8344</strain>
    </source>
</reference>
<evidence type="ECO:0000313" key="3">
    <source>
        <dbReference type="Proteomes" id="UP000198656"/>
    </source>
</evidence>
<evidence type="ECO:0000313" key="2">
    <source>
        <dbReference type="EMBL" id="SDH36471.1"/>
    </source>
</evidence>